<dbReference type="AlphaFoldDB" id="A0A392NSW9"/>
<reference evidence="1 2" key="1">
    <citation type="journal article" date="2018" name="Front. Plant Sci.">
        <title>Red Clover (Trifolium pratense) and Zigzag Clover (T. medium) - A Picture of Genomic Similarities and Differences.</title>
        <authorList>
            <person name="Dluhosova J."/>
            <person name="Istvanek J."/>
            <person name="Nedelnik J."/>
            <person name="Repkova J."/>
        </authorList>
    </citation>
    <scope>NUCLEOTIDE SEQUENCE [LARGE SCALE GENOMIC DNA]</scope>
    <source>
        <strain evidence="2">cv. 10/8</strain>
        <tissue evidence="1">Leaf</tissue>
    </source>
</reference>
<proteinExistence type="predicted"/>
<evidence type="ECO:0000313" key="1">
    <source>
        <dbReference type="EMBL" id="MCI02522.1"/>
    </source>
</evidence>
<comment type="caution">
    <text evidence="1">The sequence shown here is derived from an EMBL/GenBank/DDBJ whole genome shotgun (WGS) entry which is preliminary data.</text>
</comment>
<dbReference type="EMBL" id="LXQA010049380">
    <property type="protein sequence ID" value="MCI02522.1"/>
    <property type="molecule type" value="Genomic_DNA"/>
</dbReference>
<organism evidence="1 2">
    <name type="scientific">Trifolium medium</name>
    <dbReference type="NCBI Taxonomy" id="97028"/>
    <lineage>
        <taxon>Eukaryota</taxon>
        <taxon>Viridiplantae</taxon>
        <taxon>Streptophyta</taxon>
        <taxon>Embryophyta</taxon>
        <taxon>Tracheophyta</taxon>
        <taxon>Spermatophyta</taxon>
        <taxon>Magnoliopsida</taxon>
        <taxon>eudicotyledons</taxon>
        <taxon>Gunneridae</taxon>
        <taxon>Pentapetalae</taxon>
        <taxon>rosids</taxon>
        <taxon>fabids</taxon>
        <taxon>Fabales</taxon>
        <taxon>Fabaceae</taxon>
        <taxon>Papilionoideae</taxon>
        <taxon>50 kb inversion clade</taxon>
        <taxon>NPAAA clade</taxon>
        <taxon>Hologalegina</taxon>
        <taxon>IRL clade</taxon>
        <taxon>Trifolieae</taxon>
        <taxon>Trifolium</taxon>
    </lineage>
</organism>
<keyword evidence="2" id="KW-1185">Reference proteome</keyword>
<sequence length="160" mass="18410">MHYSPTPAIMNTPTLNAPEIPVIRSLRRLLCDGPTILLKNAEEFSDRVDELKGYAWRLSSKEMNFLEQVLRLRQELALDVPFFEVVEGDERRYQRAINGHRQEMWRARETIGTYESTLAASLAEDEFVSKRINAAECDLINLMQKKECLQAEIQGDGPQL</sequence>
<evidence type="ECO:0000313" key="2">
    <source>
        <dbReference type="Proteomes" id="UP000265520"/>
    </source>
</evidence>
<name>A0A392NSW9_9FABA</name>
<dbReference type="Proteomes" id="UP000265520">
    <property type="component" value="Unassembled WGS sequence"/>
</dbReference>
<protein>
    <submittedName>
        <fullName evidence="1">Uncharacterized protein</fullName>
    </submittedName>
</protein>
<accession>A0A392NSW9</accession>